<reference evidence="2 3" key="1">
    <citation type="submission" date="2023-01" db="EMBL/GenBank/DDBJ databases">
        <authorList>
            <person name="Kreplak J."/>
        </authorList>
    </citation>
    <scope>NUCLEOTIDE SEQUENCE [LARGE SCALE GENOMIC DNA]</scope>
</reference>
<accession>A0AAV0ZV10</accession>
<keyword evidence="3" id="KW-1185">Reference proteome</keyword>
<name>A0AAV0ZV10_VICFA</name>
<dbReference type="Proteomes" id="UP001157006">
    <property type="component" value="Chromosome 2"/>
</dbReference>
<evidence type="ECO:0000313" key="3">
    <source>
        <dbReference type="Proteomes" id="UP001157006"/>
    </source>
</evidence>
<keyword evidence="1" id="KW-0472">Membrane</keyword>
<feature type="transmembrane region" description="Helical" evidence="1">
    <location>
        <begin position="94"/>
        <end position="114"/>
    </location>
</feature>
<keyword evidence="1" id="KW-0812">Transmembrane</keyword>
<keyword evidence="1" id="KW-1133">Transmembrane helix</keyword>
<protein>
    <submittedName>
        <fullName evidence="2">Uncharacterized protein</fullName>
    </submittedName>
</protein>
<evidence type="ECO:0000256" key="1">
    <source>
        <dbReference type="SAM" id="Phobius"/>
    </source>
</evidence>
<sequence>MKFVCAQIHVNSFRRSRLFLSSRLKLSLIGSPASFPIPALQLASAQSNQVRYATFESIDITVLSSKDHSPPLFRLNFNRYFIGFNIVWERNVSVSFTSFVVVVVVVVAVKEVVLKSKSLLTKDKILVSITAGIKLKEFR</sequence>
<gene>
    <name evidence="2" type="ORF">VFH_II242400</name>
</gene>
<organism evidence="2 3">
    <name type="scientific">Vicia faba</name>
    <name type="common">Broad bean</name>
    <name type="synonym">Faba vulgaris</name>
    <dbReference type="NCBI Taxonomy" id="3906"/>
    <lineage>
        <taxon>Eukaryota</taxon>
        <taxon>Viridiplantae</taxon>
        <taxon>Streptophyta</taxon>
        <taxon>Embryophyta</taxon>
        <taxon>Tracheophyta</taxon>
        <taxon>Spermatophyta</taxon>
        <taxon>Magnoliopsida</taxon>
        <taxon>eudicotyledons</taxon>
        <taxon>Gunneridae</taxon>
        <taxon>Pentapetalae</taxon>
        <taxon>rosids</taxon>
        <taxon>fabids</taxon>
        <taxon>Fabales</taxon>
        <taxon>Fabaceae</taxon>
        <taxon>Papilionoideae</taxon>
        <taxon>50 kb inversion clade</taxon>
        <taxon>NPAAA clade</taxon>
        <taxon>Hologalegina</taxon>
        <taxon>IRL clade</taxon>
        <taxon>Fabeae</taxon>
        <taxon>Vicia</taxon>
    </lineage>
</organism>
<proteinExistence type="predicted"/>
<dbReference type="EMBL" id="OX451737">
    <property type="protein sequence ID" value="CAI8600823.1"/>
    <property type="molecule type" value="Genomic_DNA"/>
</dbReference>
<dbReference type="AlphaFoldDB" id="A0AAV0ZV10"/>
<evidence type="ECO:0000313" key="2">
    <source>
        <dbReference type="EMBL" id="CAI8600823.1"/>
    </source>
</evidence>